<comment type="caution">
    <text evidence="1">The sequence shown here is derived from an EMBL/GenBank/DDBJ whole genome shotgun (WGS) entry which is preliminary data.</text>
</comment>
<accession>A0AAW1BX84</accession>
<organism evidence="1 2">
    <name type="scientific">Crotalus adamanteus</name>
    <name type="common">Eastern diamondback rattlesnake</name>
    <dbReference type="NCBI Taxonomy" id="8729"/>
    <lineage>
        <taxon>Eukaryota</taxon>
        <taxon>Metazoa</taxon>
        <taxon>Chordata</taxon>
        <taxon>Craniata</taxon>
        <taxon>Vertebrata</taxon>
        <taxon>Euteleostomi</taxon>
        <taxon>Lepidosauria</taxon>
        <taxon>Squamata</taxon>
        <taxon>Bifurcata</taxon>
        <taxon>Unidentata</taxon>
        <taxon>Episquamata</taxon>
        <taxon>Toxicofera</taxon>
        <taxon>Serpentes</taxon>
        <taxon>Colubroidea</taxon>
        <taxon>Viperidae</taxon>
        <taxon>Crotalinae</taxon>
        <taxon>Crotalus</taxon>
    </lineage>
</organism>
<name>A0AAW1BX84_CROAD</name>
<dbReference type="Proteomes" id="UP001474421">
    <property type="component" value="Unassembled WGS sequence"/>
</dbReference>
<dbReference type="EMBL" id="JAOTOJ010000002">
    <property type="protein sequence ID" value="KAK9406603.1"/>
    <property type="molecule type" value="Genomic_DNA"/>
</dbReference>
<evidence type="ECO:0000313" key="1">
    <source>
        <dbReference type="EMBL" id="KAK9406603.1"/>
    </source>
</evidence>
<dbReference type="AlphaFoldDB" id="A0AAW1BX84"/>
<protein>
    <submittedName>
        <fullName evidence="1">Uncharacterized protein</fullName>
    </submittedName>
</protein>
<reference evidence="1 2" key="1">
    <citation type="journal article" date="2024" name="Proc. Natl. Acad. Sci. U.S.A.">
        <title>The genetic regulatory architecture and epigenomic basis for age-related changes in rattlesnake venom.</title>
        <authorList>
            <person name="Hogan M.P."/>
            <person name="Holding M.L."/>
            <person name="Nystrom G.S."/>
            <person name="Colston T.J."/>
            <person name="Bartlett D.A."/>
            <person name="Mason A.J."/>
            <person name="Ellsworth S.A."/>
            <person name="Rautsaw R.M."/>
            <person name="Lawrence K.C."/>
            <person name="Strickland J.L."/>
            <person name="He B."/>
            <person name="Fraser P."/>
            <person name="Margres M.J."/>
            <person name="Gilbert D.M."/>
            <person name="Gibbs H.L."/>
            <person name="Parkinson C.L."/>
            <person name="Rokyta D.R."/>
        </authorList>
    </citation>
    <scope>NUCLEOTIDE SEQUENCE [LARGE SCALE GENOMIC DNA]</scope>
    <source>
        <strain evidence="1">DRR0105</strain>
    </source>
</reference>
<proteinExistence type="predicted"/>
<sequence>MAKVIKKVKVAHPAMNSPPLAVTANQKPAPLKRLSSVAQSLANPIYRLWIDQSRKAPCSSFSSLKSGGKVTCSEL</sequence>
<evidence type="ECO:0000313" key="2">
    <source>
        <dbReference type="Proteomes" id="UP001474421"/>
    </source>
</evidence>
<keyword evidence="2" id="KW-1185">Reference proteome</keyword>
<gene>
    <name evidence="1" type="ORF">NXF25_005377</name>
</gene>